<dbReference type="PANTHER" id="PTHR10183">
    <property type="entry name" value="CALPAIN"/>
    <property type="match status" value="1"/>
</dbReference>
<organism evidence="5 6">
    <name type="scientific">Caenorhabditis nigoni</name>
    <dbReference type="NCBI Taxonomy" id="1611254"/>
    <lineage>
        <taxon>Eukaryota</taxon>
        <taxon>Metazoa</taxon>
        <taxon>Ecdysozoa</taxon>
        <taxon>Nematoda</taxon>
        <taxon>Chromadorea</taxon>
        <taxon>Rhabditida</taxon>
        <taxon>Rhabditina</taxon>
        <taxon>Rhabditomorpha</taxon>
        <taxon>Rhabditoidea</taxon>
        <taxon>Rhabditidae</taxon>
        <taxon>Peloderinae</taxon>
        <taxon>Caenorhabditis</taxon>
    </lineage>
</organism>
<protein>
    <recommendedName>
        <fullName evidence="4">Calpain catalytic domain-containing protein</fullName>
    </recommendedName>
</protein>
<dbReference type="GO" id="GO:0005737">
    <property type="term" value="C:cytoplasm"/>
    <property type="evidence" value="ECO:0007669"/>
    <property type="project" value="TreeGrafter"/>
</dbReference>
<comment type="similarity">
    <text evidence="1">Belongs to the peptidase C2 family.</text>
</comment>
<dbReference type="GO" id="GO:0004198">
    <property type="term" value="F:calcium-dependent cysteine-type endopeptidase activity"/>
    <property type="evidence" value="ECO:0007669"/>
    <property type="project" value="InterPro"/>
</dbReference>
<dbReference type="PRINTS" id="PR00704">
    <property type="entry name" value="CALPAIN"/>
</dbReference>
<dbReference type="STRING" id="1611254.A0A2G5VNB6"/>
<name>A0A2G5VNB6_9PELO</name>
<sequence length="314" mass="36487">MQGNIADCWLIAPMMAIAKHRKLLEDIIPENQYSLEFGIFPVRLLVDHIWTIVIVDGHFPILPNETPYFARYYGELWPNIIEKAVAKVIGGYHKLAGGIPADAFRSLTGASSISYMLGPDTDHGRLWDRIQFSLSSGFLITLSTNQTDIESYENFGLAHSHVYSLIETSIADDRQLFLIGTTIWRRWNGKCSELVVYPEDVTKNWEKSKKKMANQRLFWMEIDDFCKWFLLFTVCRYREGWDELRINGCHGEKSLYLHVSHRCQITIEISLSDPKMWEYHDVGFIFVIDDIGKLALCFSVEFHRAQKVKIYKNY</sequence>
<dbReference type="PROSITE" id="PS50203">
    <property type="entry name" value="CALPAIN_CAT"/>
    <property type="match status" value="1"/>
</dbReference>
<evidence type="ECO:0000313" key="6">
    <source>
        <dbReference type="Proteomes" id="UP000230233"/>
    </source>
</evidence>
<evidence type="ECO:0000256" key="1">
    <source>
        <dbReference type="ARBA" id="ARBA00007623"/>
    </source>
</evidence>
<evidence type="ECO:0000313" key="5">
    <source>
        <dbReference type="EMBL" id="PIC53309.1"/>
    </source>
</evidence>
<comment type="caution">
    <text evidence="3">Lacks conserved residue(s) required for the propagation of feature annotation.</text>
</comment>
<gene>
    <name evidence="5" type="primary">Cnig_chr_I.g3067</name>
    <name evidence="5" type="ORF">B9Z55_003067</name>
</gene>
<proteinExistence type="inferred from homology"/>
<dbReference type="InterPro" id="IPR038765">
    <property type="entry name" value="Papain-like_cys_pep_sf"/>
</dbReference>
<dbReference type="SMART" id="SM00230">
    <property type="entry name" value="CysPc"/>
    <property type="match status" value="1"/>
</dbReference>
<dbReference type="PANTHER" id="PTHR10183:SF382">
    <property type="entry name" value="CALPAIN-15"/>
    <property type="match status" value="1"/>
</dbReference>
<evidence type="ECO:0000256" key="3">
    <source>
        <dbReference type="PROSITE-ProRule" id="PRU00239"/>
    </source>
</evidence>
<dbReference type="AlphaFoldDB" id="A0A2G5VNB6"/>
<dbReference type="OrthoDB" id="424753at2759"/>
<feature type="active site" evidence="2">
    <location>
        <position position="161"/>
    </location>
</feature>
<feature type="active site" evidence="2">
    <location>
        <position position="8"/>
    </location>
</feature>
<dbReference type="GO" id="GO:0006508">
    <property type="term" value="P:proteolysis"/>
    <property type="evidence" value="ECO:0007669"/>
    <property type="project" value="InterPro"/>
</dbReference>
<evidence type="ECO:0000256" key="2">
    <source>
        <dbReference type="PIRSR" id="PIRSR622684-1"/>
    </source>
</evidence>
<dbReference type="Proteomes" id="UP000230233">
    <property type="component" value="Chromosome I"/>
</dbReference>
<feature type="domain" description="Calpain catalytic" evidence="4">
    <location>
        <begin position="1"/>
        <end position="238"/>
    </location>
</feature>
<dbReference type="SUPFAM" id="SSF54001">
    <property type="entry name" value="Cysteine proteinases"/>
    <property type="match status" value="1"/>
</dbReference>
<dbReference type="Pfam" id="PF00648">
    <property type="entry name" value="Peptidase_C2"/>
    <property type="match status" value="1"/>
</dbReference>
<reference evidence="6" key="1">
    <citation type="submission" date="2017-10" db="EMBL/GenBank/DDBJ databases">
        <title>Rapid genome shrinkage in a self-fertile nematode reveals novel sperm competition proteins.</title>
        <authorList>
            <person name="Yin D."/>
            <person name="Schwarz E.M."/>
            <person name="Thomas C.G."/>
            <person name="Felde R.L."/>
            <person name="Korf I.F."/>
            <person name="Cutter A.D."/>
            <person name="Schartner C.M."/>
            <person name="Ralston E.J."/>
            <person name="Meyer B.J."/>
            <person name="Haag E.S."/>
        </authorList>
    </citation>
    <scope>NUCLEOTIDE SEQUENCE [LARGE SCALE GENOMIC DNA]</scope>
    <source>
        <strain evidence="6">JU1422</strain>
    </source>
</reference>
<dbReference type="InterPro" id="IPR022684">
    <property type="entry name" value="Calpain_cysteine_protease"/>
</dbReference>
<keyword evidence="6" id="KW-1185">Reference proteome</keyword>
<dbReference type="Gene3D" id="3.90.70.10">
    <property type="entry name" value="Cysteine proteinases"/>
    <property type="match status" value="1"/>
</dbReference>
<evidence type="ECO:0000259" key="4">
    <source>
        <dbReference type="PROSITE" id="PS50203"/>
    </source>
</evidence>
<comment type="caution">
    <text evidence="5">The sequence shown here is derived from an EMBL/GenBank/DDBJ whole genome shotgun (WGS) entry which is preliminary data.</text>
</comment>
<dbReference type="InterPro" id="IPR001300">
    <property type="entry name" value="Peptidase_C2_calpain_cat"/>
</dbReference>
<dbReference type="EMBL" id="PDUG01000001">
    <property type="protein sequence ID" value="PIC53309.1"/>
    <property type="molecule type" value="Genomic_DNA"/>
</dbReference>
<accession>A0A2G5VNB6</accession>